<feature type="transmembrane region" description="Helical" evidence="1">
    <location>
        <begin position="31"/>
        <end position="51"/>
    </location>
</feature>
<gene>
    <name evidence="2" type="ORF">B0T20DRAFT_364679</name>
</gene>
<evidence type="ECO:0000313" key="3">
    <source>
        <dbReference type="Proteomes" id="UP001281003"/>
    </source>
</evidence>
<keyword evidence="1" id="KW-0812">Transmembrane</keyword>
<accession>A0AAE0NVC1</accession>
<keyword evidence="3" id="KW-1185">Reference proteome</keyword>
<evidence type="ECO:0000256" key="1">
    <source>
        <dbReference type="SAM" id="Phobius"/>
    </source>
</evidence>
<evidence type="ECO:0000313" key="2">
    <source>
        <dbReference type="EMBL" id="KAK3388443.1"/>
    </source>
</evidence>
<sequence length="96" mass="11910">KFINIFLKDYKNYYRVYINNIVIVNNIINKYIYYFNVIFFLFTSKNIILFLKKSYLGYFSVEFLNFYVDNFKIFIIKDRIKVFKNLTFLNNFKALE</sequence>
<organism evidence="2 3">
    <name type="scientific">Sordaria brevicollis</name>
    <dbReference type="NCBI Taxonomy" id="83679"/>
    <lineage>
        <taxon>Eukaryota</taxon>
        <taxon>Fungi</taxon>
        <taxon>Dikarya</taxon>
        <taxon>Ascomycota</taxon>
        <taxon>Pezizomycotina</taxon>
        <taxon>Sordariomycetes</taxon>
        <taxon>Sordariomycetidae</taxon>
        <taxon>Sordariales</taxon>
        <taxon>Sordariaceae</taxon>
        <taxon>Sordaria</taxon>
    </lineage>
</organism>
<keyword evidence="1" id="KW-1133">Transmembrane helix</keyword>
<dbReference type="Proteomes" id="UP001281003">
    <property type="component" value="Unassembled WGS sequence"/>
</dbReference>
<name>A0AAE0NVC1_SORBR</name>
<keyword evidence="1" id="KW-0472">Membrane</keyword>
<dbReference type="EMBL" id="JAUTDP010000015">
    <property type="protein sequence ID" value="KAK3388443.1"/>
    <property type="molecule type" value="Genomic_DNA"/>
</dbReference>
<proteinExistence type="predicted"/>
<protein>
    <submittedName>
        <fullName evidence="2">Uncharacterized protein</fullName>
    </submittedName>
</protein>
<reference evidence="2" key="2">
    <citation type="submission" date="2023-07" db="EMBL/GenBank/DDBJ databases">
        <authorList>
            <consortium name="Lawrence Berkeley National Laboratory"/>
            <person name="Haridas S."/>
            <person name="Hensen N."/>
            <person name="Bonometti L."/>
            <person name="Westerberg I."/>
            <person name="Brannstrom I.O."/>
            <person name="Guillou S."/>
            <person name="Cros-Aarteil S."/>
            <person name="Calhoun S."/>
            <person name="Kuo A."/>
            <person name="Mondo S."/>
            <person name="Pangilinan J."/>
            <person name="Riley R."/>
            <person name="LaButti K."/>
            <person name="Andreopoulos B."/>
            <person name="Lipzen A."/>
            <person name="Chen C."/>
            <person name="Yanf M."/>
            <person name="Daum C."/>
            <person name="Ng V."/>
            <person name="Clum A."/>
            <person name="Steindorff A."/>
            <person name="Ohm R."/>
            <person name="Martin F."/>
            <person name="Silar P."/>
            <person name="Natvig D."/>
            <person name="Lalanne C."/>
            <person name="Gautier V."/>
            <person name="Ament-velasquez S.L."/>
            <person name="Kruys A."/>
            <person name="Hutchinson M.I."/>
            <person name="Powell A.J."/>
            <person name="Barry K."/>
            <person name="Miller A.N."/>
            <person name="Grigoriev I.V."/>
            <person name="Debuchy R."/>
            <person name="Gladieux P."/>
            <person name="Thoren M.H."/>
            <person name="Johannesson H."/>
        </authorList>
    </citation>
    <scope>NUCLEOTIDE SEQUENCE</scope>
    <source>
        <strain evidence="2">FGSC 1904</strain>
    </source>
</reference>
<feature type="non-terminal residue" evidence="2">
    <location>
        <position position="1"/>
    </location>
</feature>
<comment type="caution">
    <text evidence="2">The sequence shown here is derived from an EMBL/GenBank/DDBJ whole genome shotgun (WGS) entry which is preliminary data.</text>
</comment>
<reference evidence="2" key="1">
    <citation type="journal article" date="2023" name="Mol. Phylogenet. Evol.">
        <title>Genome-scale phylogeny and comparative genomics of the fungal order Sordariales.</title>
        <authorList>
            <person name="Hensen N."/>
            <person name="Bonometti L."/>
            <person name="Westerberg I."/>
            <person name="Brannstrom I.O."/>
            <person name="Guillou S."/>
            <person name="Cros-Aarteil S."/>
            <person name="Calhoun S."/>
            <person name="Haridas S."/>
            <person name="Kuo A."/>
            <person name="Mondo S."/>
            <person name="Pangilinan J."/>
            <person name="Riley R."/>
            <person name="LaButti K."/>
            <person name="Andreopoulos B."/>
            <person name="Lipzen A."/>
            <person name="Chen C."/>
            <person name="Yan M."/>
            <person name="Daum C."/>
            <person name="Ng V."/>
            <person name="Clum A."/>
            <person name="Steindorff A."/>
            <person name="Ohm R.A."/>
            <person name="Martin F."/>
            <person name="Silar P."/>
            <person name="Natvig D.O."/>
            <person name="Lalanne C."/>
            <person name="Gautier V."/>
            <person name="Ament-Velasquez S.L."/>
            <person name="Kruys A."/>
            <person name="Hutchinson M.I."/>
            <person name="Powell A.J."/>
            <person name="Barry K."/>
            <person name="Miller A.N."/>
            <person name="Grigoriev I.V."/>
            <person name="Debuchy R."/>
            <person name="Gladieux P."/>
            <person name="Hiltunen Thoren M."/>
            <person name="Johannesson H."/>
        </authorList>
    </citation>
    <scope>NUCLEOTIDE SEQUENCE</scope>
    <source>
        <strain evidence="2">FGSC 1904</strain>
    </source>
</reference>
<dbReference type="AlphaFoldDB" id="A0AAE0NVC1"/>